<reference evidence="3" key="1">
    <citation type="journal article" date="2019" name="Int. J. Syst. Evol. Microbiol.">
        <title>The Global Catalogue of Microorganisms (GCM) 10K type strain sequencing project: providing services to taxonomists for standard genome sequencing and annotation.</title>
        <authorList>
            <consortium name="The Broad Institute Genomics Platform"/>
            <consortium name="The Broad Institute Genome Sequencing Center for Infectious Disease"/>
            <person name="Wu L."/>
            <person name="Ma J."/>
        </authorList>
    </citation>
    <scope>NUCLEOTIDE SEQUENCE [LARGE SCALE GENOMIC DNA]</scope>
    <source>
        <strain evidence="3">JCM 4147</strain>
    </source>
</reference>
<dbReference type="Proteomes" id="UP001596200">
    <property type="component" value="Unassembled WGS sequence"/>
</dbReference>
<sequence>MAHDGAATGQRLLALVYRGPASQPGCPEAVAGLLAATPWNLDVRFTGPDEVLPLTARTLSHATLYAQPGGGTLDSAYRRLRWQRRAVRDFVHRGGRYLGFCLGGYLAGATPGFGLLPGDTDQYIASPGATVHDERDTVVPVTWRGSRRTVYFQDGPLFELDEGADARILATYDNGTVAALVTRYGNGRVAVTGPHPEATADWYTDHGLPVQHTLDLAEDLVAAVMRSQP</sequence>
<evidence type="ECO:0000259" key="1">
    <source>
        <dbReference type="Pfam" id="PF09825"/>
    </source>
</evidence>
<protein>
    <submittedName>
        <fullName evidence="2">BPL-N domain-containing protein</fullName>
    </submittedName>
</protein>
<evidence type="ECO:0000313" key="2">
    <source>
        <dbReference type="EMBL" id="MFC5916963.1"/>
    </source>
</evidence>
<evidence type="ECO:0000313" key="3">
    <source>
        <dbReference type="Proteomes" id="UP001596200"/>
    </source>
</evidence>
<organism evidence="2 3">
    <name type="scientific">Streptomyces pulveraceus</name>
    <dbReference type="NCBI Taxonomy" id="68258"/>
    <lineage>
        <taxon>Bacteria</taxon>
        <taxon>Bacillati</taxon>
        <taxon>Actinomycetota</taxon>
        <taxon>Actinomycetes</taxon>
        <taxon>Kitasatosporales</taxon>
        <taxon>Streptomycetaceae</taxon>
        <taxon>Streptomyces</taxon>
    </lineage>
</organism>
<dbReference type="InterPro" id="IPR029062">
    <property type="entry name" value="Class_I_gatase-like"/>
</dbReference>
<dbReference type="SUPFAM" id="SSF52317">
    <property type="entry name" value="Class I glutamine amidotransferase-like"/>
    <property type="match status" value="1"/>
</dbReference>
<dbReference type="RefSeq" id="WP_344515936.1">
    <property type="nucleotide sequence ID" value="NZ_BAAATU010000034.1"/>
</dbReference>
<dbReference type="PIRSF" id="PIRSF016642">
    <property type="entry name" value="UCP016642"/>
    <property type="match status" value="1"/>
</dbReference>
<dbReference type="Gene3D" id="3.40.50.880">
    <property type="match status" value="1"/>
</dbReference>
<feature type="domain" description="Biotin-protein ligase N-terminal" evidence="1">
    <location>
        <begin position="62"/>
        <end position="110"/>
    </location>
</feature>
<dbReference type="InterPro" id="IPR015834">
    <property type="entry name" value="UCP016642"/>
</dbReference>
<comment type="caution">
    <text evidence="2">The sequence shown here is derived from an EMBL/GenBank/DDBJ whole genome shotgun (WGS) entry which is preliminary data.</text>
</comment>
<dbReference type="InterPro" id="IPR019197">
    <property type="entry name" value="Biotin-prot_ligase_N"/>
</dbReference>
<keyword evidence="3" id="KW-1185">Reference proteome</keyword>
<gene>
    <name evidence="2" type="ORF">ACFP1B_26570</name>
</gene>
<proteinExistence type="predicted"/>
<name>A0ABW1GS82_9ACTN</name>
<dbReference type="EMBL" id="JBHSPU010000022">
    <property type="protein sequence ID" value="MFC5916963.1"/>
    <property type="molecule type" value="Genomic_DNA"/>
</dbReference>
<dbReference type="Pfam" id="PF09825">
    <property type="entry name" value="BPL_N"/>
    <property type="match status" value="1"/>
</dbReference>
<accession>A0ABW1GS82</accession>